<dbReference type="RefSeq" id="WP_056997477.1">
    <property type="nucleotide sequence ID" value="NZ_AYYR01000127.1"/>
</dbReference>
<feature type="short sequence motif" description="'KMSKS' region" evidence="8">
    <location>
        <begin position="228"/>
        <end position="232"/>
    </location>
</feature>
<dbReference type="SUPFAM" id="SSF52374">
    <property type="entry name" value="Nucleotidylyl transferase"/>
    <property type="match status" value="1"/>
</dbReference>
<dbReference type="CDD" id="cd00805">
    <property type="entry name" value="TyrRS_core"/>
    <property type="match status" value="1"/>
</dbReference>
<dbReference type="InterPro" id="IPR024107">
    <property type="entry name" value="Tyr-tRNA-ligase_bac_1"/>
</dbReference>
<dbReference type="STRING" id="33960.TY91_05105"/>
<keyword evidence="2 8" id="KW-0547">Nucleotide-binding</keyword>
<protein>
    <recommendedName>
        <fullName evidence="8">Tyrosine--tRNA ligase</fullName>
        <ecNumber evidence="8">6.1.1.1</ecNumber>
    </recommendedName>
    <alternativeName>
        <fullName evidence="8">Tyrosyl-tRNA synthetase</fullName>
        <shortName evidence="8">TyrRS</shortName>
    </alternativeName>
</protein>
<dbReference type="InterPro" id="IPR024088">
    <property type="entry name" value="Tyr-tRNA-ligase_bac-type"/>
</dbReference>
<dbReference type="GO" id="GO:0006437">
    <property type="term" value="P:tyrosyl-tRNA aminoacylation"/>
    <property type="evidence" value="ECO:0007669"/>
    <property type="project" value="UniProtKB-UniRule"/>
</dbReference>
<dbReference type="EMBL" id="AYYR01000127">
    <property type="protein sequence ID" value="KRM73427.1"/>
    <property type="molecule type" value="Genomic_DNA"/>
</dbReference>
<dbReference type="Gene3D" id="3.10.290.10">
    <property type="entry name" value="RNA-binding S4 domain"/>
    <property type="match status" value="1"/>
</dbReference>
<dbReference type="InterPro" id="IPR002942">
    <property type="entry name" value="S4_RNA-bd"/>
</dbReference>
<feature type="binding site" evidence="8">
    <location>
        <position position="231"/>
    </location>
    <ligand>
        <name>ATP</name>
        <dbReference type="ChEBI" id="CHEBI:30616"/>
    </ligand>
</feature>
<dbReference type="Gene3D" id="3.40.50.620">
    <property type="entry name" value="HUPs"/>
    <property type="match status" value="1"/>
</dbReference>
<organism evidence="11 12">
    <name type="scientific">Secundilactobacillus collinoides DSM 20515 = JCM 1123</name>
    <dbReference type="NCBI Taxonomy" id="1423733"/>
    <lineage>
        <taxon>Bacteria</taxon>
        <taxon>Bacillati</taxon>
        <taxon>Bacillota</taxon>
        <taxon>Bacilli</taxon>
        <taxon>Lactobacillales</taxon>
        <taxon>Lactobacillaceae</taxon>
        <taxon>Secundilactobacillus</taxon>
    </lineage>
</organism>
<accession>A0A0R2BCK2</accession>
<feature type="binding site" evidence="8">
    <location>
        <position position="34"/>
    </location>
    <ligand>
        <name>L-tyrosine</name>
        <dbReference type="ChEBI" id="CHEBI:58315"/>
    </ligand>
</feature>
<feature type="binding site" evidence="8">
    <location>
        <position position="170"/>
    </location>
    <ligand>
        <name>L-tyrosine</name>
        <dbReference type="ChEBI" id="CHEBI:58315"/>
    </ligand>
</feature>
<dbReference type="InterPro" id="IPR054608">
    <property type="entry name" value="SYY-like_C"/>
</dbReference>
<comment type="catalytic activity">
    <reaction evidence="7 8">
        <text>tRNA(Tyr) + L-tyrosine + ATP = L-tyrosyl-tRNA(Tyr) + AMP + diphosphate + H(+)</text>
        <dbReference type="Rhea" id="RHEA:10220"/>
        <dbReference type="Rhea" id="RHEA-COMP:9706"/>
        <dbReference type="Rhea" id="RHEA-COMP:9707"/>
        <dbReference type="ChEBI" id="CHEBI:15378"/>
        <dbReference type="ChEBI" id="CHEBI:30616"/>
        <dbReference type="ChEBI" id="CHEBI:33019"/>
        <dbReference type="ChEBI" id="CHEBI:58315"/>
        <dbReference type="ChEBI" id="CHEBI:78442"/>
        <dbReference type="ChEBI" id="CHEBI:78536"/>
        <dbReference type="ChEBI" id="CHEBI:456215"/>
        <dbReference type="EC" id="6.1.1.1"/>
    </reaction>
</comment>
<proteinExistence type="inferred from homology"/>
<evidence type="ECO:0000313" key="12">
    <source>
        <dbReference type="Proteomes" id="UP000051845"/>
    </source>
</evidence>
<gene>
    <name evidence="8" type="primary">tyrS</name>
    <name evidence="11" type="ORF">FC82_GL001425</name>
</gene>
<dbReference type="Pfam" id="PF22421">
    <property type="entry name" value="SYY_C-terminal"/>
    <property type="match status" value="1"/>
</dbReference>
<dbReference type="GO" id="GO:0003723">
    <property type="term" value="F:RNA binding"/>
    <property type="evidence" value="ECO:0007669"/>
    <property type="project" value="UniProtKB-KW"/>
</dbReference>
<dbReference type="Gene3D" id="1.10.240.10">
    <property type="entry name" value="Tyrosyl-Transfer RNA Synthetase"/>
    <property type="match status" value="1"/>
</dbReference>
<dbReference type="PANTHER" id="PTHR11766">
    <property type="entry name" value="TYROSYL-TRNA SYNTHETASE"/>
    <property type="match status" value="1"/>
</dbReference>
<feature type="domain" description="RNA-binding S4" evidence="10">
    <location>
        <begin position="355"/>
        <end position="413"/>
    </location>
</feature>
<evidence type="ECO:0000259" key="10">
    <source>
        <dbReference type="SMART" id="SM00363"/>
    </source>
</evidence>
<dbReference type="Proteomes" id="UP000051845">
    <property type="component" value="Unassembled WGS sequence"/>
</dbReference>
<dbReference type="AlphaFoldDB" id="A0A0R2BCK2"/>
<evidence type="ECO:0000256" key="6">
    <source>
        <dbReference type="ARBA" id="ARBA00023146"/>
    </source>
</evidence>
<dbReference type="PRINTS" id="PR01040">
    <property type="entry name" value="TRNASYNTHTYR"/>
</dbReference>
<dbReference type="PATRIC" id="fig|1423733.4.peg.1496"/>
<dbReference type="EC" id="6.1.1.1" evidence="8"/>
<dbReference type="SUPFAM" id="SSF55174">
    <property type="entry name" value="Alpha-L RNA-binding motif"/>
    <property type="match status" value="1"/>
</dbReference>
<evidence type="ECO:0000256" key="1">
    <source>
        <dbReference type="ARBA" id="ARBA00022598"/>
    </source>
</evidence>
<sequence>MTILDELKWRGAINQQTDEAGLSDLVKEKAVGLYVGIDPTGDSMHIGHLIPFMILKRFQLAGHKPVIVIGGGTGSIGDPSGKKSERVLQTMAQIHHNEDAITAQMEHLFGQDGSFKIVNNYEWLSKMSLLDFLRDYGKLFNVNNMLAKEVVASRLEVGISFTEFTYQILQSVDFLHLYQHEDVQLQIGGADQWGNITAGIDLIHKIEGSEARAYGLTIPLMLKADGTKFGKTAGGSVWLDPEKTTPYEFYQFWLNQDDRDVVKYLKYFTFLNKEEIDNLAQKVETQPEKREAQRRLAQEVTSFVHGKTAVTEAENISKALFSGDVSALSASEIEQGFKNMPSVDITAEVRNIVEWLVDVTSIESSRRQAREDITNGAIRINGEKVTDVNAQIDPSAHFDGKFVIVRRGKKRYFLARVK</sequence>
<evidence type="ECO:0000256" key="4">
    <source>
        <dbReference type="ARBA" id="ARBA00022884"/>
    </source>
</evidence>
<comment type="subcellular location">
    <subcellularLocation>
        <location evidence="8">Cytoplasm</location>
    </subcellularLocation>
</comment>
<evidence type="ECO:0000256" key="7">
    <source>
        <dbReference type="ARBA" id="ARBA00048248"/>
    </source>
</evidence>
<dbReference type="SMART" id="SM00363">
    <property type="entry name" value="S4"/>
    <property type="match status" value="1"/>
</dbReference>
<evidence type="ECO:0000256" key="2">
    <source>
        <dbReference type="ARBA" id="ARBA00022741"/>
    </source>
</evidence>
<keyword evidence="3 8" id="KW-0067">ATP-binding</keyword>
<keyword evidence="5 8" id="KW-0648">Protein biosynthesis</keyword>
<reference evidence="11 12" key="1">
    <citation type="journal article" date="2015" name="Genome Announc.">
        <title>Expanding the biotechnology potential of lactobacilli through comparative genomics of 213 strains and associated genera.</title>
        <authorList>
            <person name="Sun Z."/>
            <person name="Harris H.M."/>
            <person name="McCann A."/>
            <person name="Guo C."/>
            <person name="Argimon S."/>
            <person name="Zhang W."/>
            <person name="Yang X."/>
            <person name="Jeffery I.B."/>
            <person name="Cooney J.C."/>
            <person name="Kagawa T.F."/>
            <person name="Liu W."/>
            <person name="Song Y."/>
            <person name="Salvetti E."/>
            <person name="Wrobel A."/>
            <person name="Rasinkangas P."/>
            <person name="Parkhill J."/>
            <person name="Rea M.C."/>
            <person name="O'Sullivan O."/>
            <person name="Ritari J."/>
            <person name="Douillard F.P."/>
            <person name="Paul Ross R."/>
            <person name="Yang R."/>
            <person name="Briner A.E."/>
            <person name="Felis G.E."/>
            <person name="de Vos W.M."/>
            <person name="Barrangou R."/>
            <person name="Klaenhammer T.R."/>
            <person name="Caufield P.W."/>
            <person name="Cui Y."/>
            <person name="Zhang H."/>
            <person name="O'Toole P.W."/>
        </authorList>
    </citation>
    <scope>NUCLEOTIDE SEQUENCE [LARGE SCALE GENOMIC DNA]</scope>
    <source>
        <strain evidence="11 12">DSM 20515</strain>
    </source>
</reference>
<comment type="function">
    <text evidence="8">Catalyzes the attachment of tyrosine to tRNA(Tyr) in a two-step reaction: tyrosine is first activated by ATP to form Tyr-AMP and then transferred to the acceptor end of tRNA(Tyr).</text>
</comment>
<dbReference type="InterPro" id="IPR001412">
    <property type="entry name" value="aa-tRNA-synth_I_CS"/>
</dbReference>
<keyword evidence="6 8" id="KW-0030">Aminoacyl-tRNA synthetase</keyword>
<keyword evidence="4 9" id="KW-0694">RNA-binding</keyword>
<dbReference type="PANTHER" id="PTHR11766:SF0">
    <property type="entry name" value="TYROSINE--TRNA LIGASE, MITOCHONDRIAL"/>
    <property type="match status" value="1"/>
</dbReference>
<dbReference type="FunFam" id="1.10.240.10:FF:000001">
    <property type="entry name" value="Tyrosine--tRNA ligase"/>
    <property type="match status" value="1"/>
</dbReference>
<dbReference type="NCBIfam" id="TIGR00234">
    <property type="entry name" value="tyrS"/>
    <property type="match status" value="1"/>
</dbReference>
<keyword evidence="1 8" id="KW-0436">Ligase</keyword>
<dbReference type="PROSITE" id="PS00178">
    <property type="entry name" value="AA_TRNA_LIGASE_I"/>
    <property type="match status" value="1"/>
</dbReference>
<dbReference type="InterPro" id="IPR014729">
    <property type="entry name" value="Rossmann-like_a/b/a_fold"/>
</dbReference>
<evidence type="ECO:0000256" key="5">
    <source>
        <dbReference type="ARBA" id="ARBA00022917"/>
    </source>
</evidence>
<dbReference type="InterPro" id="IPR036986">
    <property type="entry name" value="S4_RNA-bd_sf"/>
</dbReference>
<feature type="short sequence motif" description="'HIGH' region" evidence="8">
    <location>
        <begin position="39"/>
        <end position="48"/>
    </location>
</feature>
<comment type="similarity">
    <text evidence="8">Belongs to the class-I aminoacyl-tRNA synthetase family. TyrS type 1 subfamily.</text>
</comment>
<evidence type="ECO:0000256" key="3">
    <source>
        <dbReference type="ARBA" id="ARBA00022840"/>
    </source>
</evidence>
<name>A0A0R2BCK2_SECCO</name>
<dbReference type="InterPro" id="IPR002307">
    <property type="entry name" value="Tyr-tRNA-ligase"/>
</dbReference>
<dbReference type="GO" id="GO:0004831">
    <property type="term" value="F:tyrosine-tRNA ligase activity"/>
    <property type="evidence" value="ECO:0007669"/>
    <property type="project" value="UniProtKB-UniRule"/>
</dbReference>
<comment type="subunit">
    <text evidence="8">Homodimer.</text>
</comment>
<dbReference type="GO" id="GO:0005524">
    <property type="term" value="F:ATP binding"/>
    <property type="evidence" value="ECO:0007669"/>
    <property type="project" value="UniProtKB-UniRule"/>
</dbReference>
<dbReference type="PROSITE" id="PS50889">
    <property type="entry name" value="S4"/>
    <property type="match status" value="1"/>
</dbReference>
<evidence type="ECO:0000313" key="11">
    <source>
        <dbReference type="EMBL" id="KRM73427.1"/>
    </source>
</evidence>
<evidence type="ECO:0000256" key="8">
    <source>
        <dbReference type="HAMAP-Rule" id="MF_02006"/>
    </source>
</evidence>
<evidence type="ECO:0000256" key="9">
    <source>
        <dbReference type="PROSITE-ProRule" id="PRU00182"/>
    </source>
</evidence>
<dbReference type="GO" id="GO:0005829">
    <property type="term" value="C:cytosol"/>
    <property type="evidence" value="ECO:0007669"/>
    <property type="project" value="TreeGrafter"/>
</dbReference>
<dbReference type="Pfam" id="PF00579">
    <property type="entry name" value="tRNA-synt_1b"/>
    <property type="match status" value="1"/>
</dbReference>
<keyword evidence="8" id="KW-0963">Cytoplasm</keyword>
<dbReference type="HAMAP" id="MF_02006">
    <property type="entry name" value="Tyr_tRNA_synth_type1"/>
    <property type="match status" value="1"/>
</dbReference>
<dbReference type="CDD" id="cd00165">
    <property type="entry name" value="S4"/>
    <property type="match status" value="1"/>
</dbReference>
<comment type="caution">
    <text evidence="11">The sequence shown here is derived from an EMBL/GenBank/DDBJ whole genome shotgun (WGS) entry which is preliminary data.</text>
</comment>
<feature type="binding site" evidence="8">
    <location>
        <position position="166"/>
    </location>
    <ligand>
        <name>L-tyrosine</name>
        <dbReference type="ChEBI" id="CHEBI:58315"/>
    </ligand>
</feature>
<dbReference type="InterPro" id="IPR002305">
    <property type="entry name" value="aa-tRNA-synth_Ic"/>
</dbReference>